<name>A0AAP2YWK5_9EURY</name>
<comment type="caution">
    <text evidence="1">The sequence shown here is derived from an EMBL/GenBank/DDBJ whole genome shotgun (WGS) entry which is preliminary data.</text>
</comment>
<organism evidence="1 2">
    <name type="scientific">Natronoglomus mannanivorans</name>
    <dbReference type="NCBI Taxonomy" id="2979990"/>
    <lineage>
        <taxon>Archaea</taxon>
        <taxon>Methanobacteriati</taxon>
        <taxon>Methanobacteriota</taxon>
        <taxon>Stenosarchaea group</taxon>
        <taxon>Halobacteria</taxon>
        <taxon>Halobacteriales</taxon>
        <taxon>Natrialbaceae</taxon>
        <taxon>Natronoglomus</taxon>
    </lineage>
</organism>
<proteinExistence type="predicted"/>
<dbReference type="InterPro" id="IPR027417">
    <property type="entry name" value="P-loop_NTPase"/>
</dbReference>
<evidence type="ECO:0000313" key="1">
    <source>
        <dbReference type="EMBL" id="MCU4740846.1"/>
    </source>
</evidence>
<accession>A0AAP2YWK5</accession>
<dbReference type="SUPFAM" id="SSF52540">
    <property type="entry name" value="P-loop containing nucleoside triphosphate hydrolases"/>
    <property type="match status" value="1"/>
</dbReference>
<gene>
    <name evidence="1" type="ORF">OB960_05455</name>
</gene>
<protein>
    <submittedName>
        <fullName evidence="1">AAA family ATPase</fullName>
    </submittedName>
</protein>
<sequence length="163" mass="18464">MIVVICGPAGAGKTTTVSRVRRRLTTRGHDVRVSRSDDFSRNTYEQLYADVAVESKPARTDDNTLHLVDGTFYKSRWQRAFRTLEDVRFVLVTASLETCLERNRRRSDPIDEQGVYVVYHEFTEPDADLVVDTDELPVEAVAGRVVRAIEAWRPLCSCEASAK</sequence>
<dbReference type="Pfam" id="PF13671">
    <property type="entry name" value="AAA_33"/>
    <property type="match status" value="1"/>
</dbReference>
<evidence type="ECO:0000313" key="2">
    <source>
        <dbReference type="Proteomes" id="UP001321018"/>
    </source>
</evidence>
<dbReference type="AlphaFoldDB" id="A0AAP2YWK5"/>
<dbReference type="Gene3D" id="3.40.50.300">
    <property type="entry name" value="P-loop containing nucleotide triphosphate hydrolases"/>
    <property type="match status" value="1"/>
</dbReference>
<reference evidence="1" key="1">
    <citation type="submission" date="2022-09" db="EMBL/GenBank/DDBJ databases">
        <title>Enrichment on poylsaccharides allowed isolation of novel metabolic and taxonomic groups of Haloarchaea.</title>
        <authorList>
            <person name="Sorokin D.Y."/>
            <person name="Elcheninov A.G."/>
            <person name="Khizhniak T.V."/>
            <person name="Kolganova T.V."/>
            <person name="Kublanov I.V."/>
        </authorList>
    </citation>
    <scope>NUCLEOTIDE SEQUENCE</scope>
    <source>
        <strain evidence="1">AArc-xg1-1</strain>
    </source>
</reference>
<dbReference type="EMBL" id="JAOPKA010000002">
    <property type="protein sequence ID" value="MCU4740846.1"/>
    <property type="molecule type" value="Genomic_DNA"/>
</dbReference>
<dbReference type="Proteomes" id="UP001321018">
    <property type="component" value="Unassembled WGS sequence"/>
</dbReference>
<dbReference type="RefSeq" id="WP_338002684.1">
    <property type="nucleotide sequence ID" value="NZ_JAOPKA010000002.1"/>
</dbReference>